<evidence type="ECO:0000259" key="6">
    <source>
        <dbReference type="PROSITE" id="PS50268"/>
    </source>
</evidence>
<dbReference type="AlphaFoldDB" id="A0ABD3WTJ4"/>
<feature type="non-terminal residue" evidence="7">
    <location>
        <position position="1"/>
    </location>
</feature>
<dbReference type="EMBL" id="JBJQND010000005">
    <property type="protein sequence ID" value="KAL3876796.1"/>
    <property type="molecule type" value="Genomic_DNA"/>
</dbReference>
<organism evidence="7 8">
    <name type="scientific">Sinanodonta woodiana</name>
    <name type="common">Chinese pond mussel</name>
    <name type="synonym">Anodonta woodiana</name>
    <dbReference type="NCBI Taxonomy" id="1069815"/>
    <lineage>
        <taxon>Eukaryota</taxon>
        <taxon>Metazoa</taxon>
        <taxon>Spiralia</taxon>
        <taxon>Lophotrochozoa</taxon>
        <taxon>Mollusca</taxon>
        <taxon>Bivalvia</taxon>
        <taxon>Autobranchia</taxon>
        <taxon>Heteroconchia</taxon>
        <taxon>Palaeoheterodonta</taxon>
        <taxon>Unionida</taxon>
        <taxon>Unionoidea</taxon>
        <taxon>Unionidae</taxon>
        <taxon>Unioninae</taxon>
        <taxon>Sinanodonta</taxon>
    </lineage>
</organism>
<dbReference type="PROSITE" id="PS50268">
    <property type="entry name" value="CADHERIN_2"/>
    <property type="match status" value="1"/>
</dbReference>
<keyword evidence="3" id="KW-1133">Transmembrane helix</keyword>
<evidence type="ECO:0000256" key="1">
    <source>
        <dbReference type="ARBA" id="ARBA00004167"/>
    </source>
</evidence>
<evidence type="ECO:0000256" key="3">
    <source>
        <dbReference type="ARBA" id="ARBA00022989"/>
    </source>
</evidence>
<dbReference type="Proteomes" id="UP001634394">
    <property type="component" value="Unassembled WGS sequence"/>
</dbReference>
<dbReference type="Gene3D" id="2.60.40.60">
    <property type="entry name" value="Cadherins"/>
    <property type="match status" value="2"/>
</dbReference>
<evidence type="ECO:0000256" key="2">
    <source>
        <dbReference type="ARBA" id="ARBA00022692"/>
    </source>
</evidence>
<evidence type="ECO:0000256" key="5">
    <source>
        <dbReference type="PROSITE-ProRule" id="PRU00043"/>
    </source>
</evidence>
<feature type="domain" description="Cadherin" evidence="6">
    <location>
        <begin position="15"/>
        <end position="95"/>
    </location>
</feature>
<feature type="non-terminal residue" evidence="7">
    <location>
        <position position="138"/>
    </location>
</feature>
<keyword evidence="5" id="KW-0106">Calcium</keyword>
<dbReference type="PANTHER" id="PTHR24028">
    <property type="entry name" value="CADHERIN-87A"/>
    <property type="match status" value="1"/>
</dbReference>
<reference evidence="7 8" key="1">
    <citation type="submission" date="2024-11" db="EMBL/GenBank/DDBJ databases">
        <title>Chromosome-level genome assembly of the freshwater bivalve Anodonta woodiana.</title>
        <authorList>
            <person name="Chen X."/>
        </authorList>
    </citation>
    <scope>NUCLEOTIDE SEQUENCE [LARGE SCALE GENOMIC DNA]</scope>
    <source>
        <strain evidence="7">MN2024</strain>
        <tissue evidence="7">Gills</tissue>
    </source>
</reference>
<dbReference type="InterPro" id="IPR015919">
    <property type="entry name" value="Cadherin-like_sf"/>
</dbReference>
<dbReference type="InterPro" id="IPR002126">
    <property type="entry name" value="Cadherin-like_dom"/>
</dbReference>
<evidence type="ECO:0000313" key="7">
    <source>
        <dbReference type="EMBL" id="KAL3876796.1"/>
    </source>
</evidence>
<comment type="caution">
    <text evidence="7">The sequence shown here is derived from an EMBL/GenBank/DDBJ whole genome shotgun (WGS) entry which is preliminary data.</text>
</comment>
<dbReference type="GO" id="GO:0005509">
    <property type="term" value="F:calcium ion binding"/>
    <property type="evidence" value="ECO:0007669"/>
    <property type="project" value="UniProtKB-UniRule"/>
</dbReference>
<gene>
    <name evidence="7" type="ORF">ACJMK2_034590</name>
</gene>
<dbReference type="SUPFAM" id="SSF49313">
    <property type="entry name" value="Cadherin-like"/>
    <property type="match status" value="2"/>
</dbReference>
<dbReference type="CDD" id="cd11304">
    <property type="entry name" value="Cadherin_repeat"/>
    <property type="match status" value="1"/>
</dbReference>
<proteinExistence type="predicted"/>
<keyword evidence="4" id="KW-0325">Glycoprotein</keyword>
<evidence type="ECO:0000313" key="8">
    <source>
        <dbReference type="Proteomes" id="UP001634394"/>
    </source>
</evidence>
<accession>A0ABD3WTJ4</accession>
<protein>
    <recommendedName>
        <fullName evidence="6">Cadherin domain-containing protein</fullName>
    </recommendedName>
</protein>
<comment type="subcellular location">
    <subcellularLocation>
        <location evidence="1">Membrane</location>
        <topology evidence="1">Single-pass membrane protein</topology>
    </subcellularLocation>
</comment>
<evidence type="ECO:0000256" key="4">
    <source>
        <dbReference type="ARBA" id="ARBA00023180"/>
    </source>
</evidence>
<name>A0ABD3WTJ4_SINWO</name>
<keyword evidence="2" id="KW-0812">Transmembrane</keyword>
<keyword evidence="3" id="KW-0472">Membrane</keyword>
<keyword evidence="8" id="KW-1185">Reference proteome</keyword>
<dbReference type="Pfam" id="PF00028">
    <property type="entry name" value="Cadherin"/>
    <property type="match status" value="1"/>
</dbReference>
<dbReference type="InterPro" id="IPR050174">
    <property type="entry name" value="Protocadherin/Cadherin-CA"/>
</dbReference>
<sequence length="138" mass="15831">TLPKGGEVWNFNVCDKDKNDNTQKQVTIKPPLDGLFEIKEHDNILTLKLASNSTLDYDHKNQYFLELQIQDGDFTNVTLNLMINVKDVDNKPPAFDRQIYYMNVSEGQPQNTYIGEVHAADEDKGINETIHYQLESVN</sequence>
<dbReference type="PANTHER" id="PTHR24028:SF146">
    <property type="entry name" value="CADHERIN 96CB, ISOFORM D-RELATED"/>
    <property type="match status" value="1"/>
</dbReference>
<dbReference type="GO" id="GO:0016020">
    <property type="term" value="C:membrane"/>
    <property type="evidence" value="ECO:0007669"/>
    <property type="project" value="UniProtKB-SubCell"/>
</dbReference>